<keyword evidence="1" id="KW-0548">Nucleotidyltransferase</keyword>
<protein>
    <submittedName>
        <fullName evidence="1">Reverse transcriptase</fullName>
    </submittedName>
</protein>
<keyword evidence="1" id="KW-0808">Transferase</keyword>
<reference evidence="1" key="1">
    <citation type="journal article" date="2019" name="Sci. Rep.">
        <title>Draft genome of Tanacetum cinerariifolium, the natural source of mosquito coil.</title>
        <authorList>
            <person name="Yamashiro T."/>
            <person name="Shiraishi A."/>
            <person name="Satake H."/>
            <person name="Nakayama K."/>
        </authorList>
    </citation>
    <scope>NUCLEOTIDE SEQUENCE</scope>
</reference>
<accession>A0A6L2KKJ1</accession>
<gene>
    <name evidence="1" type="ORF">Tci_020543</name>
</gene>
<comment type="caution">
    <text evidence="1">The sequence shown here is derived from an EMBL/GenBank/DDBJ whole genome shotgun (WGS) entry which is preliminary data.</text>
</comment>
<evidence type="ECO:0000313" key="1">
    <source>
        <dbReference type="EMBL" id="GEU48565.1"/>
    </source>
</evidence>
<proteinExistence type="predicted"/>
<name>A0A6L2KKJ1_TANCI</name>
<organism evidence="1">
    <name type="scientific">Tanacetum cinerariifolium</name>
    <name type="common">Dalmatian daisy</name>
    <name type="synonym">Chrysanthemum cinerariifolium</name>
    <dbReference type="NCBI Taxonomy" id="118510"/>
    <lineage>
        <taxon>Eukaryota</taxon>
        <taxon>Viridiplantae</taxon>
        <taxon>Streptophyta</taxon>
        <taxon>Embryophyta</taxon>
        <taxon>Tracheophyta</taxon>
        <taxon>Spermatophyta</taxon>
        <taxon>Magnoliopsida</taxon>
        <taxon>eudicotyledons</taxon>
        <taxon>Gunneridae</taxon>
        <taxon>Pentapetalae</taxon>
        <taxon>asterids</taxon>
        <taxon>campanulids</taxon>
        <taxon>Asterales</taxon>
        <taxon>Asteraceae</taxon>
        <taxon>Asteroideae</taxon>
        <taxon>Anthemideae</taxon>
        <taxon>Anthemidinae</taxon>
        <taxon>Tanacetum</taxon>
    </lineage>
</organism>
<dbReference type="GO" id="GO:0003964">
    <property type="term" value="F:RNA-directed DNA polymerase activity"/>
    <property type="evidence" value="ECO:0007669"/>
    <property type="project" value="UniProtKB-KW"/>
</dbReference>
<dbReference type="EMBL" id="BKCJ010002439">
    <property type="protein sequence ID" value="GEU48565.1"/>
    <property type="molecule type" value="Genomic_DNA"/>
</dbReference>
<sequence length="263" mass="29417">MASGGSDRDAKDALSKILQIGTVSEYQNEFEILINRVTMISQSLLTSFYISGLKLELQRELWRSRPTTLGEVFSLARIAEASEEASPVVKGSLNANEDTLLSFRSEDPNFKIQEKVVEYVRALNAAPLKVVFAEPIDEVGSVIEAVFDIDESNVEGMQVRDKFAEFFEDKGSVEKVLGATKLQKGGNSHSTYSPYHLEDKVNFEGVGNVTPWAAEVGRIKKVKCYVQGSGRRKKKRVIGRDSGRRFVMGWDNHRTYLLSRICV</sequence>
<dbReference type="AlphaFoldDB" id="A0A6L2KKJ1"/>
<keyword evidence="1" id="KW-0695">RNA-directed DNA polymerase</keyword>